<dbReference type="SUPFAM" id="SSF50956">
    <property type="entry name" value="Thermostable phytase (3-phytase)"/>
    <property type="match status" value="1"/>
</dbReference>
<reference evidence="3" key="1">
    <citation type="submission" date="2006-05" db="EMBL/GenBank/DDBJ databases">
        <title>Annotation of the draft genome assembly of Desulfuromonas acetoxidans DSM 684.</title>
        <authorList>
            <consortium name="US DOE Joint Genome Institute (JGI-ORNL)"/>
            <person name="Larimer F."/>
            <person name="Land M."/>
            <person name="Hauser L."/>
        </authorList>
    </citation>
    <scope>NUCLEOTIDE SEQUENCE [LARGE SCALE GENOMIC DNA]</scope>
    <source>
        <strain evidence="3">DSM 684</strain>
    </source>
</reference>
<evidence type="ECO:0000256" key="1">
    <source>
        <dbReference type="SAM" id="SignalP"/>
    </source>
</evidence>
<evidence type="ECO:0000313" key="4">
    <source>
        <dbReference type="Proteomes" id="UP000005695"/>
    </source>
</evidence>
<protein>
    <submittedName>
        <fullName evidence="3">Phytase</fullName>
    </submittedName>
</protein>
<comment type="caution">
    <text evidence="3">The sequence shown here is derived from an EMBL/GenBank/DDBJ whole genome shotgun (WGS) entry which is preliminary data.</text>
</comment>
<dbReference type="AlphaFoldDB" id="Q1K024"/>
<evidence type="ECO:0000259" key="2">
    <source>
        <dbReference type="PROSITE" id="PS51662"/>
    </source>
</evidence>
<dbReference type="OrthoDB" id="8696437at2"/>
<dbReference type="EMBL" id="AAEW02000008">
    <property type="protein sequence ID" value="EAT15718.1"/>
    <property type="molecule type" value="Genomic_DNA"/>
</dbReference>
<dbReference type="InterPro" id="IPR011042">
    <property type="entry name" value="6-blade_b-propeller_TolB-like"/>
</dbReference>
<organism evidence="3 4">
    <name type="scientific">Desulfuromonas acetoxidans (strain DSM 684 / 11070)</name>
    <dbReference type="NCBI Taxonomy" id="281689"/>
    <lineage>
        <taxon>Bacteria</taxon>
        <taxon>Pseudomonadati</taxon>
        <taxon>Thermodesulfobacteriota</taxon>
        <taxon>Desulfuromonadia</taxon>
        <taxon>Desulfuromonadales</taxon>
        <taxon>Desulfuromonadaceae</taxon>
        <taxon>Desulfuromonas</taxon>
    </lineage>
</organism>
<gene>
    <name evidence="3" type="ORF">Dace_2418</name>
</gene>
<evidence type="ECO:0000313" key="3">
    <source>
        <dbReference type="EMBL" id="EAT15718.1"/>
    </source>
</evidence>
<feature type="chain" id="PRO_5004192333" evidence="1">
    <location>
        <begin position="30"/>
        <end position="364"/>
    </location>
</feature>
<feature type="domain" description="BPP" evidence="2">
    <location>
        <begin position="25"/>
        <end position="364"/>
    </location>
</feature>
<feature type="signal peptide" evidence="1">
    <location>
        <begin position="1"/>
        <end position="29"/>
    </location>
</feature>
<dbReference type="Proteomes" id="UP000005695">
    <property type="component" value="Unassembled WGS sequence"/>
</dbReference>
<keyword evidence="4" id="KW-1185">Reference proteome</keyword>
<accession>Q1K024</accession>
<dbReference type="GO" id="GO:0016158">
    <property type="term" value="F:inositol hexakisphosphate 3-phosphatase activity"/>
    <property type="evidence" value="ECO:0007669"/>
    <property type="project" value="InterPro"/>
</dbReference>
<sequence length="364" mass="39757">MNSVFTTFTRTLSVALLVTTLGLPALVTADDDAPYQRNCDTPIIHPKKVTDMTPNDTDDPAIWINPHDAAKSLIVGTDKDRNGGLYVFDLKGHMLKDKTVALKRPNNVDIEYGLMLGGKSVDIAVATERLTSKLRVFSLPDMTAIDNGGLDMFVGEQGEDQRALMGISLYKRPSDGAIFAIVGRKNGPSGSYLWQYLLHDDGSGQLSATLVRRFGTFSGLNEIEAIALDDALGYIYYSDEGVGVRKYYADPSQGNKELALFATKGFAGDHEGISIYTQPNGQGYILVSDQQANEFHIFPRQGTTDDPHHHPLLKVVELATCESDGSEATSTPLGKNFPQGMFVAMSDNCTFQIYTWEQIAGDDL</sequence>
<dbReference type="Pfam" id="PF02333">
    <property type="entry name" value="Phytase"/>
    <property type="match status" value="1"/>
</dbReference>
<dbReference type="Gene3D" id="2.120.10.30">
    <property type="entry name" value="TolB, C-terminal domain"/>
    <property type="match status" value="1"/>
</dbReference>
<dbReference type="RefSeq" id="WP_006000104.1">
    <property type="nucleotide sequence ID" value="NZ_AAEW02000008.1"/>
</dbReference>
<dbReference type="InterPro" id="IPR003431">
    <property type="entry name" value="B-propeller_Phytase"/>
</dbReference>
<reference evidence="3" key="2">
    <citation type="submission" date="2006-05" db="EMBL/GenBank/DDBJ databases">
        <title>Sequencing of the draft genome and assembly of Desulfuromonas acetoxidans DSM 684.</title>
        <authorList>
            <consortium name="US DOE Joint Genome Institute (JGI-PGF)"/>
            <person name="Copeland A."/>
            <person name="Lucas S."/>
            <person name="Lapidus A."/>
            <person name="Barry K."/>
            <person name="Detter J.C."/>
            <person name="Glavina del Rio T."/>
            <person name="Hammon N."/>
            <person name="Israni S."/>
            <person name="Dalin E."/>
            <person name="Tice H."/>
            <person name="Bruce D."/>
            <person name="Pitluck S."/>
            <person name="Richardson P."/>
        </authorList>
    </citation>
    <scope>NUCLEOTIDE SEQUENCE [LARGE SCALE GENOMIC DNA]</scope>
    <source>
        <strain evidence="3">DSM 684</strain>
    </source>
</reference>
<dbReference type="PROSITE" id="PS51662">
    <property type="entry name" value="BP_PHYTASE"/>
    <property type="match status" value="1"/>
</dbReference>
<name>Q1K024_DESA6</name>
<proteinExistence type="predicted"/>
<keyword evidence="1" id="KW-0732">Signal</keyword>